<dbReference type="AlphaFoldDB" id="A0AB33L280"/>
<evidence type="ECO:0000313" key="2">
    <source>
        <dbReference type="EMBL" id="BFP69005.1"/>
    </source>
</evidence>
<sequence>MNSKIEFYNNLKKIITNNILNIPEKKIDEMYDTWLETKDIIDVKKNFVYSDKFIHNNQNIPQKVTLKGIDLPTWFGCYNNKKIVVLGIDPRRNENHFLRDKANIENDVIVGTPYAFHEKETRESWCASYWTFINGLVEMKNFVYCTSIFKTYYYNTSSETRSHKEKCFVEKPNHLDILNKELELIKPDLIIAFGGVPYKNITKKNCPISQDILKTKTEIQLKYSDVDVYVMMNLSKATRGKNMEAFFKANEISTDSINVEDRVECAEKYIELLKNKNIIS</sequence>
<feature type="domain" description="Uracil-DNA glycosylase-like" evidence="1">
    <location>
        <begin position="76"/>
        <end position="244"/>
    </location>
</feature>
<gene>
    <name evidence="2" type="ORF">Pbs1_23480</name>
</gene>
<accession>A0AB33L280</accession>
<dbReference type="Gene3D" id="3.40.470.10">
    <property type="entry name" value="Uracil-DNA glycosylase-like domain"/>
    <property type="match status" value="1"/>
</dbReference>
<reference evidence="2" key="1">
    <citation type="submission" date="2024-08" db="EMBL/GenBank/DDBJ databases">
        <title>Whole genome sequence of Tenacibaculum sp. strain pbs-1 associated with black-spot shell disease in Akoya pearl oysters.</title>
        <authorList>
            <person name="Sakatoku A."/>
            <person name="Suzuki T."/>
            <person name="Hatano K."/>
            <person name="Seki M."/>
            <person name="Tanaka D."/>
            <person name="Nakamura S."/>
            <person name="Suzuki N."/>
            <person name="Isshiki T."/>
        </authorList>
    </citation>
    <scope>NUCLEOTIDE SEQUENCE</scope>
    <source>
        <strain evidence="2">Pbs-1</strain>
    </source>
</reference>
<protein>
    <recommendedName>
        <fullName evidence="1">Uracil-DNA glycosylase-like domain-containing protein</fullName>
    </recommendedName>
</protein>
<evidence type="ECO:0000259" key="1">
    <source>
        <dbReference type="Pfam" id="PF03167"/>
    </source>
</evidence>
<proteinExistence type="predicted"/>
<dbReference type="InterPro" id="IPR005122">
    <property type="entry name" value="Uracil-DNA_glycosylase-like"/>
</dbReference>
<dbReference type="InterPro" id="IPR036895">
    <property type="entry name" value="Uracil-DNA_glycosylase-like_sf"/>
</dbReference>
<dbReference type="EMBL" id="AP035888">
    <property type="protein sequence ID" value="BFP69005.1"/>
    <property type="molecule type" value="Genomic_DNA"/>
</dbReference>
<dbReference type="Pfam" id="PF03167">
    <property type="entry name" value="UDG"/>
    <property type="match status" value="1"/>
</dbReference>
<name>A0AB33L280_9FLAO</name>
<organism evidence="2">
    <name type="scientific">Tenacibaculum sp. Pbs-1</name>
    <dbReference type="NCBI Taxonomy" id="3238748"/>
    <lineage>
        <taxon>Bacteria</taxon>
        <taxon>Pseudomonadati</taxon>
        <taxon>Bacteroidota</taxon>
        <taxon>Flavobacteriia</taxon>
        <taxon>Flavobacteriales</taxon>
        <taxon>Flavobacteriaceae</taxon>
        <taxon>Tenacibaculum</taxon>
    </lineage>
</organism>